<evidence type="ECO:0000259" key="1">
    <source>
        <dbReference type="PROSITE" id="PS50995"/>
    </source>
</evidence>
<evidence type="ECO:0000313" key="3">
    <source>
        <dbReference type="Proteomes" id="UP000646365"/>
    </source>
</evidence>
<dbReference type="InterPro" id="IPR000835">
    <property type="entry name" value="HTH_MarR-typ"/>
</dbReference>
<dbReference type="PANTHER" id="PTHR33164">
    <property type="entry name" value="TRANSCRIPTIONAL REGULATOR, MARR FAMILY"/>
    <property type="match status" value="1"/>
</dbReference>
<dbReference type="Gene3D" id="1.10.10.10">
    <property type="entry name" value="Winged helix-like DNA-binding domain superfamily/Winged helix DNA-binding domain"/>
    <property type="match status" value="1"/>
</dbReference>
<dbReference type="RefSeq" id="WP_189046883.1">
    <property type="nucleotide sequence ID" value="NZ_BMJQ01000007.1"/>
</dbReference>
<dbReference type="InterPro" id="IPR036388">
    <property type="entry name" value="WH-like_DNA-bd_sf"/>
</dbReference>
<evidence type="ECO:0000313" key="2">
    <source>
        <dbReference type="EMBL" id="GGF20910.1"/>
    </source>
</evidence>
<organism evidence="2 3">
    <name type="scientific">Aliidongia dinghuensis</name>
    <dbReference type="NCBI Taxonomy" id="1867774"/>
    <lineage>
        <taxon>Bacteria</taxon>
        <taxon>Pseudomonadati</taxon>
        <taxon>Pseudomonadota</taxon>
        <taxon>Alphaproteobacteria</taxon>
        <taxon>Rhodospirillales</taxon>
        <taxon>Dongiaceae</taxon>
        <taxon>Aliidongia</taxon>
    </lineage>
</organism>
<dbReference type="PANTHER" id="PTHR33164:SF95">
    <property type="entry name" value="TRANSCRIPTIONAL REGULATOR"/>
    <property type="match status" value="1"/>
</dbReference>
<dbReference type="GO" id="GO:0003700">
    <property type="term" value="F:DNA-binding transcription factor activity"/>
    <property type="evidence" value="ECO:0007669"/>
    <property type="project" value="InterPro"/>
</dbReference>
<dbReference type="AlphaFoldDB" id="A0A8J2YTT6"/>
<reference evidence="2" key="1">
    <citation type="journal article" date="2014" name="Int. J. Syst. Evol. Microbiol.">
        <title>Complete genome sequence of Corynebacterium casei LMG S-19264T (=DSM 44701T), isolated from a smear-ripened cheese.</title>
        <authorList>
            <consortium name="US DOE Joint Genome Institute (JGI-PGF)"/>
            <person name="Walter F."/>
            <person name="Albersmeier A."/>
            <person name="Kalinowski J."/>
            <person name="Ruckert C."/>
        </authorList>
    </citation>
    <scope>NUCLEOTIDE SEQUENCE</scope>
    <source>
        <strain evidence="2">CGMCC 1.15725</strain>
    </source>
</reference>
<reference evidence="2" key="2">
    <citation type="submission" date="2020-09" db="EMBL/GenBank/DDBJ databases">
        <authorList>
            <person name="Sun Q."/>
            <person name="Zhou Y."/>
        </authorList>
    </citation>
    <scope>NUCLEOTIDE SEQUENCE</scope>
    <source>
        <strain evidence="2">CGMCC 1.15725</strain>
    </source>
</reference>
<comment type="caution">
    <text evidence="2">The sequence shown here is derived from an EMBL/GenBank/DDBJ whole genome shotgun (WGS) entry which is preliminary data.</text>
</comment>
<keyword evidence="3" id="KW-1185">Reference proteome</keyword>
<dbReference type="InterPro" id="IPR039422">
    <property type="entry name" value="MarR/SlyA-like"/>
</dbReference>
<dbReference type="PRINTS" id="PR00598">
    <property type="entry name" value="HTHMARR"/>
</dbReference>
<dbReference type="EMBL" id="BMJQ01000007">
    <property type="protein sequence ID" value="GGF20910.1"/>
    <property type="molecule type" value="Genomic_DNA"/>
</dbReference>
<sequence length="151" mass="16453">MPVDAFDTKQRRRSETVYRLDDQVGFILRQAAQRHTSIFVALMVEDLTPTQFAALAKLAEVGPSSQNKLGRLTAMDGATIKGVIDRLTKRGLTETSPDPDDGRLLVVALTALGRAVAAEALPAGTRITEETLAPLTPEEQAQFLALLRKLR</sequence>
<gene>
    <name evidence="2" type="ORF">GCM10011611_28730</name>
</gene>
<feature type="domain" description="HTH marR-type" evidence="1">
    <location>
        <begin position="21"/>
        <end position="151"/>
    </location>
</feature>
<dbReference type="SUPFAM" id="SSF46785">
    <property type="entry name" value="Winged helix' DNA-binding domain"/>
    <property type="match status" value="1"/>
</dbReference>
<dbReference type="Proteomes" id="UP000646365">
    <property type="component" value="Unassembled WGS sequence"/>
</dbReference>
<proteinExistence type="predicted"/>
<dbReference type="InterPro" id="IPR036390">
    <property type="entry name" value="WH_DNA-bd_sf"/>
</dbReference>
<dbReference type="PROSITE" id="PS50995">
    <property type="entry name" value="HTH_MARR_2"/>
    <property type="match status" value="1"/>
</dbReference>
<protein>
    <submittedName>
        <fullName evidence="2">Transcriptional regulator</fullName>
    </submittedName>
</protein>
<dbReference type="SMART" id="SM00347">
    <property type="entry name" value="HTH_MARR"/>
    <property type="match status" value="1"/>
</dbReference>
<name>A0A8J2YTT6_9PROT</name>
<dbReference type="Pfam" id="PF01047">
    <property type="entry name" value="MarR"/>
    <property type="match status" value="1"/>
</dbReference>
<dbReference type="GO" id="GO:0006950">
    <property type="term" value="P:response to stress"/>
    <property type="evidence" value="ECO:0007669"/>
    <property type="project" value="TreeGrafter"/>
</dbReference>
<accession>A0A8J2YTT6</accession>